<keyword evidence="4 16" id="KW-0436">Ligase</keyword>
<evidence type="ECO:0000256" key="5">
    <source>
        <dbReference type="ARBA" id="ARBA00022618"/>
    </source>
</evidence>
<dbReference type="GO" id="GO:0004326">
    <property type="term" value="F:tetrahydrofolylpolyglutamate synthase activity"/>
    <property type="evidence" value="ECO:0007669"/>
    <property type="project" value="InterPro"/>
</dbReference>
<dbReference type="NCBIfam" id="TIGR01085">
    <property type="entry name" value="murE"/>
    <property type="match status" value="1"/>
</dbReference>
<dbReference type="Pfam" id="PF01225">
    <property type="entry name" value="Mur_ligase"/>
    <property type="match status" value="1"/>
</dbReference>
<keyword evidence="5 12" id="KW-0132">Cell division</keyword>
<dbReference type="GO" id="GO:0005737">
    <property type="term" value="C:cytoplasm"/>
    <property type="evidence" value="ECO:0007669"/>
    <property type="project" value="UniProtKB-SubCell"/>
</dbReference>
<name>A0A1G6QWB2_9BACI</name>
<accession>A0A1G6QWB2</accession>
<keyword evidence="7" id="KW-0067">ATP-binding</keyword>
<evidence type="ECO:0000259" key="13">
    <source>
        <dbReference type="Pfam" id="PF01225"/>
    </source>
</evidence>
<dbReference type="EMBL" id="FMZB01000005">
    <property type="protein sequence ID" value="SDC96602.1"/>
    <property type="molecule type" value="Genomic_DNA"/>
</dbReference>
<dbReference type="InterPro" id="IPR018109">
    <property type="entry name" value="Folylpolyglutamate_synth_CS"/>
</dbReference>
<evidence type="ECO:0000256" key="1">
    <source>
        <dbReference type="ARBA" id="ARBA00004752"/>
    </source>
</evidence>
<evidence type="ECO:0000256" key="10">
    <source>
        <dbReference type="ARBA" id="ARBA00023306"/>
    </source>
</evidence>
<reference evidence="17" key="1">
    <citation type="submission" date="2016-10" db="EMBL/GenBank/DDBJ databases">
        <authorList>
            <person name="Varghese N."/>
            <person name="Submissions S."/>
        </authorList>
    </citation>
    <scope>NUCLEOTIDE SEQUENCE [LARGE SCALE GENOMIC DNA]</scope>
    <source>
        <strain evidence="17">DSM 21620</strain>
    </source>
</reference>
<evidence type="ECO:0000256" key="8">
    <source>
        <dbReference type="ARBA" id="ARBA00022960"/>
    </source>
</evidence>
<keyword evidence="10 12" id="KW-0131">Cell cycle</keyword>
<dbReference type="SUPFAM" id="SSF53244">
    <property type="entry name" value="MurD-like peptide ligases, peptide-binding domain"/>
    <property type="match status" value="1"/>
</dbReference>
<evidence type="ECO:0000259" key="14">
    <source>
        <dbReference type="Pfam" id="PF02875"/>
    </source>
</evidence>
<dbReference type="Pfam" id="PF08245">
    <property type="entry name" value="Mur_ligase_M"/>
    <property type="match status" value="1"/>
</dbReference>
<dbReference type="GO" id="GO:0008360">
    <property type="term" value="P:regulation of cell shape"/>
    <property type="evidence" value="ECO:0007669"/>
    <property type="project" value="UniProtKB-KW"/>
</dbReference>
<dbReference type="GO" id="GO:0005524">
    <property type="term" value="F:ATP binding"/>
    <property type="evidence" value="ECO:0007669"/>
    <property type="project" value="UniProtKB-KW"/>
</dbReference>
<evidence type="ECO:0000256" key="3">
    <source>
        <dbReference type="ARBA" id="ARBA00022490"/>
    </source>
</evidence>
<keyword evidence="17" id="KW-1185">Reference proteome</keyword>
<keyword evidence="11 12" id="KW-0961">Cell wall biogenesis/degradation</keyword>
<dbReference type="InterPro" id="IPR000713">
    <property type="entry name" value="Mur_ligase_N"/>
</dbReference>
<dbReference type="GO" id="GO:0071555">
    <property type="term" value="P:cell wall organization"/>
    <property type="evidence" value="ECO:0007669"/>
    <property type="project" value="UniProtKB-KW"/>
</dbReference>
<dbReference type="InterPro" id="IPR036615">
    <property type="entry name" value="Mur_ligase_C_dom_sf"/>
</dbReference>
<evidence type="ECO:0000256" key="4">
    <source>
        <dbReference type="ARBA" id="ARBA00022598"/>
    </source>
</evidence>
<keyword evidence="8 12" id="KW-0133">Cell shape</keyword>
<dbReference type="Proteomes" id="UP000198666">
    <property type="component" value="Unassembled WGS sequence"/>
</dbReference>
<dbReference type="STRING" id="361279.SAMN05421663_105248"/>
<evidence type="ECO:0000313" key="16">
    <source>
        <dbReference type="EMBL" id="SDC96602.1"/>
    </source>
</evidence>
<protein>
    <submittedName>
        <fullName evidence="16">UDP-N-acetylmuramoyl-L-alanyl-D-glutamate--2,6-diaminopimelate ligase</fullName>
    </submittedName>
</protein>
<dbReference type="InterPro" id="IPR004101">
    <property type="entry name" value="Mur_ligase_C"/>
</dbReference>
<dbReference type="UniPathway" id="UPA00219"/>
<dbReference type="AlphaFoldDB" id="A0A1G6QWB2"/>
<dbReference type="GO" id="GO:0051301">
    <property type="term" value="P:cell division"/>
    <property type="evidence" value="ECO:0007669"/>
    <property type="project" value="UniProtKB-KW"/>
</dbReference>
<evidence type="ECO:0000256" key="12">
    <source>
        <dbReference type="RuleBase" id="RU004135"/>
    </source>
</evidence>
<dbReference type="InterPro" id="IPR036565">
    <property type="entry name" value="Mur-like_cat_sf"/>
</dbReference>
<keyword evidence="3" id="KW-0963">Cytoplasm</keyword>
<dbReference type="OrthoDB" id="9800958at2"/>
<keyword evidence="6" id="KW-0547">Nucleotide-binding</keyword>
<comment type="pathway">
    <text evidence="1 12">Cell wall biogenesis; peptidoglycan biosynthesis.</text>
</comment>
<dbReference type="Gene3D" id="3.90.190.20">
    <property type="entry name" value="Mur ligase, C-terminal domain"/>
    <property type="match status" value="1"/>
</dbReference>
<dbReference type="Gene3D" id="3.40.1190.10">
    <property type="entry name" value="Mur-like, catalytic domain"/>
    <property type="match status" value="1"/>
</dbReference>
<dbReference type="InterPro" id="IPR035911">
    <property type="entry name" value="MurE/MurF_N"/>
</dbReference>
<evidence type="ECO:0000256" key="6">
    <source>
        <dbReference type="ARBA" id="ARBA00022741"/>
    </source>
</evidence>
<organism evidence="16 17">
    <name type="scientific">Terribacillus halophilus</name>
    <dbReference type="NCBI Taxonomy" id="361279"/>
    <lineage>
        <taxon>Bacteria</taxon>
        <taxon>Bacillati</taxon>
        <taxon>Bacillota</taxon>
        <taxon>Bacilli</taxon>
        <taxon>Bacillales</taxon>
        <taxon>Bacillaceae</taxon>
        <taxon>Terribacillus</taxon>
    </lineage>
</organism>
<dbReference type="GO" id="GO:0009252">
    <property type="term" value="P:peptidoglycan biosynthetic process"/>
    <property type="evidence" value="ECO:0007669"/>
    <property type="project" value="UniProtKB-UniPathway"/>
</dbReference>
<dbReference type="InterPro" id="IPR013221">
    <property type="entry name" value="Mur_ligase_cen"/>
</dbReference>
<dbReference type="NCBIfam" id="NF001126">
    <property type="entry name" value="PRK00139.1-4"/>
    <property type="match status" value="1"/>
</dbReference>
<dbReference type="PANTHER" id="PTHR23135">
    <property type="entry name" value="MUR LIGASE FAMILY MEMBER"/>
    <property type="match status" value="1"/>
</dbReference>
<evidence type="ECO:0000256" key="7">
    <source>
        <dbReference type="ARBA" id="ARBA00022840"/>
    </source>
</evidence>
<gene>
    <name evidence="16" type="ORF">SAMN05421663_105248</name>
</gene>
<feature type="domain" description="Mur ligase N-terminal catalytic" evidence="13">
    <location>
        <begin position="27"/>
        <end position="99"/>
    </location>
</feature>
<comment type="subcellular location">
    <subcellularLocation>
        <location evidence="12">Cytoplasm</location>
    </subcellularLocation>
</comment>
<evidence type="ECO:0000256" key="11">
    <source>
        <dbReference type="ARBA" id="ARBA00023316"/>
    </source>
</evidence>
<evidence type="ECO:0000256" key="2">
    <source>
        <dbReference type="ARBA" id="ARBA00005898"/>
    </source>
</evidence>
<keyword evidence="9 12" id="KW-0573">Peptidoglycan synthesis</keyword>
<dbReference type="Pfam" id="PF02875">
    <property type="entry name" value="Mur_ligase_C"/>
    <property type="match status" value="1"/>
</dbReference>
<dbReference type="PROSITE" id="PS01011">
    <property type="entry name" value="FOLYLPOLYGLU_SYNT_1"/>
    <property type="match status" value="1"/>
</dbReference>
<evidence type="ECO:0000256" key="9">
    <source>
        <dbReference type="ARBA" id="ARBA00022984"/>
    </source>
</evidence>
<evidence type="ECO:0000313" key="17">
    <source>
        <dbReference type="Proteomes" id="UP000198666"/>
    </source>
</evidence>
<feature type="domain" description="Mur ligase C-terminal" evidence="14">
    <location>
        <begin position="340"/>
        <end position="465"/>
    </location>
</feature>
<dbReference type="PANTHER" id="PTHR23135:SF4">
    <property type="entry name" value="UDP-N-ACETYLMURAMOYL-L-ALANYL-D-GLUTAMATE--2,6-DIAMINOPIMELATE LIGASE MURE HOMOLOG, CHLOROPLASTIC"/>
    <property type="match status" value="1"/>
</dbReference>
<dbReference type="Gene3D" id="3.40.1390.10">
    <property type="entry name" value="MurE/MurF, N-terminal domain"/>
    <property type="match status" value="1"/>
</dbReference>
<feature type="domain" description="Mur ligase central" evidence="15">
    <location>
        <begin position="115"/>
        <end position="317"/>
    </location>
</feature>
<comment type="similarity">
    <text evidence="2">Belongs to the MurCDEF family. MurE subfamily.</text>
</comment>
<proteinExistence type="inferred from homology"/>
<evidence type="ECO:0000259" key="15">
    <source>
        <dbReference type="Pfam" id="PF08245"/>
    </source>
</evidence>
<dbReference type="SUPFAM" id="SSF53623">
    <property type="entry name" value="MurD-like peptide ligases, catalytic domain"/>
    <property type="match status" value="1"/>
</dbReference>
<sequence>MMINLMKQHKVEFKRIYGASSTIANDVRFDSRHVKKNDVFVCIKGENHDGHTFIEDAIAKGASIIVGTDEDLLKSFYSEYEDRTFLIVEDARLAMAQMAVLLSGEVWKKIVTIAVTGTNGKTTVAAYVRSLLNQLQLRTASIGTCGIITSKEKLDFHKSTPTTPESADLHMLFKQLEAEGEKAVVMEATSIALEQKRTAAMTFDVAIHTNLSPEHLEYHKTMDNYKHAKLKLFKQAICAIVNVDDEGMSRAILDMYKGKIVTYSLKEQSGADLIALNRQTDMHGTRFDLHAEGELYAVQAPIFGDYNVANLLAAIGTAMHLEFDLKAIVDVLSAMESPEGRFEVMEQYGNRKIILDYAHTPAALDQLLVAVNAIPYRRLIVMILGVGIRDFGKMPQMAQTIEGRADEIVVSVDHPGFNEPKAIIDAVCKGFSDSVQNVSTAQTRTEGIRLALDLSQEGDIVLLTGGQINGAQIVRGEAVLHSDHAVIQSYFEEQHAKKIRSTIS</sequence>
<dbReference type="SUPFAM" id="SSF63418">
    <property type="entry name" value="MurE/MurF N-terminal domain"/>
    <property type="match status" value="1"/>
</dbReference>
<dbReference type="InterPro" id="IPR005761">
    <property type="entry name" value="UDP-N-AcMur-Glu-dNH2Pim_ligase"/>
</dbReference>